<evidence type="ECO:0000313" key="2">
    <source>
        <dbReference type="EMBL" id="EEG79039.1"/>
    </source>
</evidence>
<dbReference type="Proteomes" id="UP000006443">
    <property type="component" value="Unassembled WGS sequence"/>
</dbReference>
<reference evidence="2 3" key="1">
    <citation type="submission" date="2009-02" db="EMBL/GenBank/DDBJ databases">
        <title>Sequencing of the draft genome and assembly of Dethiobacter alkaliphilus AHT 1.</title>
        <authorList>
            <consortium name="US DOE Joint Genome Institute (JGI-PGF)"/>
            <person name="Lucas S."/>
            <person name="Copeland A."/>
            <person name="Lapidus A."/>
            <person name="Glavina del Rio T."/>
            <person name="Dalin E."/>
            <person name="Tice H."/>
            <person name="Bruce D."/>
            <person name="Goodwin L."/>
            <person name="Pitluck S."/>
            <person name="Larimer F."/>
            <person name="Land M.L."/>
            <person name="Hauser L."/>
            <person name="Muyzer G."/>
        </authorList>
    </citation>
    <scope>NUCLEOTIDE SEQUENCE [LARGE SCALE GENOMIC DNA]</scope>
    <source>
        <strain evidence="2 3">AHT 1</strain>
    </source>
</reference>
<dbReference type="Pfam" id="PF01965">
    <property type="entry name" value="DJ-1_PfpI"/>
    <property type="match status" value="1"/>
</dbReference>
<dbReference type="SUPFAM" id="SSF52821">
    <property type="entry name" value="Rhodanese/Cell cycle control phosphatase"/>
    <property type="match status" value="1"/>
</dbReference>
<dbReference type="eggNOG" id="COG0607">
    <property type="taxonomic scope" value="Bacteria"/>
</dbReference>
<gene>
    <name evidence="2" type="ORF">DealDRAFT_0313</name>
</gene>
<dbReference type="PANTHER" id="PTHR43130">
    <property type="entry name" value="ARAC-FAMILY TRANSCRIPTIONAL REGULATOR"/>
    <property type="match status" value="1"/>
</dbReference>
<dbReference type="SMART" id="SM00450">
    <property type="entry name" value="RHOD"/>
    <property type="match status" value="1"/>
</dbReference>
<evidence type="ECO:0000313" key="3">
    <source>
        <dbReference type="Proteomes" id="UP000006443"/>
    </source>
</evidence>
<dbReference type="InterPro" id="IPR001763">
    <property type="entry name" value="Rhodanese-like_dom"/>
</dbReference>
<dbReference type="PANTHER" id="PTHR43130:SF3">
    <property type="entry name" value="HTH-TYPE TRANSCRIPTIONAL REGULATOR RV1931C"/>
    <property type="match status" value="1"/>
</dbReference>
<organism evidence="2 3">
    <name type="scientific">Dethiobacter alkaliphilus AHT 1</name>
    <dbReference type="NCBI Taxonomy" id="555088"/>
    <lineage>
        <taxon>Bacteria</taxon>
        <taxon>Bacillati</taxon>
        <taxon>Bacillota</taxon>
        <taxon>Dethiobacteria</taxon>
        <taxon>Dethiobacterales</taxon>
        <taxon>Dethiobacteraceae</taxon>
        <taxon>Dethiobacter</taxon>
    </lineage>
</organism>
<dbReference type="InterPro" id="IPR002818">
    <property type="entry name" value="DJ-1/PfpI"/>
</dbReference>
<dbReference type="CDD" id="cd00158">
    <property type="entry name" value="RHOD"/>
    <property type="match status" value="1"/>
</dbReference>
<dbReference type="eggNOG" id="COG4977">
    <property type="taxonomic scope" value="Bacteria"/>
</dbReference>
<dbReference type="EMBL" id="ACJM01000001">
    <property type="protein sequence ID" value="EEG79039.1"/>
    <property type="molecule type" value="Genomic_DNA"/>
</dbReference>
<feature type="domain" description="Rhodanese" evidence="1">
    <location>
        <begin position="232"/>
        <end position="322"/>
    </location>
</feature>
<dbReference type="InterPro" id="IPR029062">
    <property type="entry name" value="Class_I_gatase-like"/>
</dbReference>
<dbReference type="OrthoDB" id="6382410at2"/>
<name>C0GCV4_DETAL</name>
<comment type="caution">
    <text evidence="2">The sequence shown here is derived from an EMBL/GenBank/DDBJ whole genome shotgun (WGS) entry which is preliminary data.</text>
</comment>
<dbReference type="CDD" id="cd03139">
    <property type="entry name" value="GATase1_PfpI_2"/>
    <property type="match status" value="1"/>
</dbReference>
<keyword evidence="3" id="KW-1185">Reference proteome</keyword>
<dbReference type="Gene3D" id="3.40.250.10">
    <property type="entry name" value="Rhodanese-like domain"/>
    <property type="match status" value="1"/>
</dbReference>
<dbReference type="RefSeq" id="WP_008514202.1">
    <property type="nucleotide sequence ID" value="NZ_ACJM01000001.1"/>
</dbReference>
<proteinExistence type="predicted"/>
<dbReference type="Pfam" id="PF00581">
    <property type="entry name" value="Rhodanese"/>
    <property type="match status" value="1"/>
</dbReference>
<dbReference type="STRING" id="555088.DealDRAFT_0313"/>
<dbReference type="InterPro" id="IPR036873">
    <property type="entry name" value="Rhodanese-like_dom_sf"/>
</dbReference>
<evidence type="ECO:0000259" key="1">
    <source>
        <dbReference type="PROSITE" id="PS50206"/>
    </source>
</evidence>
<dbReference type="PROSITE" id="PS50206">
    <property type="entry name" value="RHODANESE_3"/>
    <property type="match status" value="1"/>
</dbReference>
<dbReference type="SUPFAM" id="SSF52317">
    <property type="entry name" value="Class I glutamine amidotransferase-like"/>
    <property type="match status" value="1"/>
</dbReference>
<dbReference type="AlphaFoldDB" id="C0GCV4"/>
<accession>C0GCV4</accession>
<protein>
    <submittedName>
        <fullName evidence="2">ThiJ/PfpI domain protein</fullName>
    </submittedName>
</protein>
<sequence>MKIMIVIFPEVEELDFVGPYEVFSFLSKVGQDVSVYTVSQDGKAVRCANGLKVEPDYSFADAPQAHWLVIPGGQGRHREMHNPAMLDFVRQAANHAEIVASVCTGAFILANAGLLQKGRATTYHLALEELQKLKPELDVTGNRVERQGNVYMAAGVSAGIDLALQLCDKIKPGLGRQVAEKIEYAPEQVQSPVPQVSSVMGQMCLGLEHFLQQSPHKLGTMDSGELYKRLQAKEPPLVLDVREKEELPGGYIEGAMHIPLRSLPQEAKRLPGDREREIVTVCRSGARSAYAALYLRALGYRNVYNLEYGMLGWQQEGLPVERP</sequence>
<dbReference type="Gene3D" id="3.40.50.880">
    <property type="match status" value="1"/>
</dbReference>
<dbReference type="InterPro" id="IPR052158">
    <property type="entry name" value="INH-QAR"/>
</dbReference>